<evidence type="ECO:0000313" key="8">
    <source>
        <dbReference type="Proteomes" id="UP000192939"/>
    </source>
</evidence>
<dbReference type="PROSITE" id="PS51257">
    <property type="entry name" value="PROKAR_LIPOPROTEIN"/>
    <property type="match status" value="1"/>
</dbReference>
<organism evidence="7 8">
    <name type="scientific">Paenibacillus barengoltzii J12</name>
    <dbReference type="NCBI Taxonomy" id="935846"/>
    <lineage>
        <taxon>Bacteria</taxon>
        <taxon>Bacillati</taxon>
        <taxon>Bacillota</taxon>
        <taxon>Bacilli</taxon>
        <taxon>Bacillales</taxon>
        <taxon>Paenibacillaceae</taxon>
        <taxon>Paenibacillus</taxon>
    </lineage>
</organism>
<evidence type="ECO:0000256" key="4">
    <source>
        <dbReference type="ARBA" id="ARBA00023139"/>
    </source>
</evidence>
<keyword evidence="3" id="KW-0472">Membrane</keyword>
<feature type="signal peptide" evidence="6">
    <location>
        <begin position="1"/>
        <end position="19"/>
    </location>
</feature>
<evidence type="ECO:0000256" key="3">
    <source>
        <dbReference type="ARBA" id="ARBA00023136"/>
    </source>
</evidence>
<keyword evidence="8" id="KW-1185">Reference proteome</keyword>
<gene>
    <name evidence="7" type="ORF">SAMN02744124_00516</name>
</gene>
<name>A0ABY1LSY6_9BACL</name>
<evidence type="ECO:0000256" key="1">
    <source>
        <dbReference type="ARBA" id="ARBA00022475"/>
    </source>
</evidence>
<evidence type="ECO:0000256" key="5">
    <source>
        <dbReference type="ARBA" id="ARBA00023288"/>
    </source>
</evidence>
<dbReference type="EMBL" id="FXAE01000003">
    <property type="protein sequence ID" value="SME96622.1"/>
    <property type="molecule type" value="Genomic_DNA"/>
</dbReference>
<dbReference type="Gene3D" id="3.40.190.10">
    <property type="entry name" value="Periplasmic binding protein-like II"/>
    <property type="match status" value="2"/>
</dbReference>
<keyword evidence="1" id="KW-1003">Cell membrane</keyword>
<accession>A0ABY1LSY6</accession>
<keyword evidence="2 6" id="KW-0732">Signal</keyword>
<protein>
    <submittedName>
        <fullName evidence="7">Carbohydrate ABC transporter substrate-binding protein, CUT1 family (TC 3.A.1.1.-)</fullName>
    </submittedName>
</protein>
<evidence type="ECO:0000256" key="6">
    <source>
        <dbReference type="SAM" id="SignalP"/>
    </source>
</evidence>
<feature type="chain" id="PRO_5046367160" evidence="6">
    <location>
        <begin position="20"/>
        <end position="428"/>
    </location>
</feature>
<dbReference type="InterPro" id="IPR050490">
    <property type="entry name" value="Bact_solute-bd_prot1"/>
</dbReference>
<dbReference type="PANTHER" id="PTHR43649:SF33">
    <property type="entry name" value="POLYGALACTURONAN_RHAMNOGALACTURONAN-BINDING PROTEIN YTCQ"/>
    <property type="match status" value="1"/>
</dbReference>
<evidence type="ECO:0000256" key="2">
    <source>
        <dbReference type="ARBA" id="ARBA00022729"/>
    </source>
</evidence>
<dbReference type="PANTHER" id="PTHR43649">
    <property type="entry name" value="ARABINOSE-BINDING PROTEIN-RELATED"/>
    <property type="match status" value="1"/>
</dbReference>
<dbReference type="Pfam" id="PF01547">
    <property type="entry name" value="SBP_bac_1"/>
    <property type="match status" value="1"/>
</dbReference>
<keyword evidence="4" id="KW-0564">Palmitate</keyword>
<dbReference type="Proteomes" id="UP000192939">
    <property type="component" value="Unassembled WGS sequence"/>
</dbReference>
<dbReference type="RefSeq" id="WP_085278249.1">
    <property type="nucleotide sequence ID" value="NZ_FXAE01000003.1"/>
</dbReference>
<evidence type="ECO:0000313" key="7">
    <source>
        <dbReference type="EMBL" id="SME96622.1"/>
    </source>
</evidence>
<sequence length="428" mass="47110">MRKWSGYIIILTLVLLVSACGSDSSQSSQNTTQSSHANSGGDQQEKVKLSFIHWRGEDVEVLDRIIDKFEQENPNIQVETQVFPSDQYQSTAQAKIADGSVGDVFTVFPGAQFQAIAKAGLFTDLSTESWLDHFEPNLIAAGQLDGKQYALPYQLVYNIPVYNISLFEKYHVDIPRDWNSFLEAMEVFKQAGLTPIAFPGADIGPGQLMNSMVMNNAPDEEIFVKLEAGEAKLTDGWWVTTLSQFKELNDRGYFQKDAVGAKQDSSIALFVQEQAAILATGSYHLASNKASNPNLKQGLLAPITVSADQAVYEGIHTTTFMLAVNSKSKHPEEAKLFIEFLSRPDIAGEYANGTGQNVTVKDVEYTSEELQIVSEWTKKRTRFQPRFTISNAEVQKAVTNSIQAVLSGESAEKAAADAQAIAEQQIGE</sequence>
<proteinExistence type="predicted"/>
<comment type="caution">
    <text evidence="7">The sequence shown here is derived from an EMBL/GenBank/DDBJ whole genome shotgun (WGS) entry which is preliminary data.</text>
</comment>
<dbReference type="SUPFAM" id="SSF53850">
    <property type="entry name" value="Periplasmic binding protein-like II"/>
    <property type="match status" value="1"/>
</dbReference>
<keyword evidence="5" id="KW-0449">Lipoprotein</keyword>
<reference evidence="7 8" key="1">
    <citation type="submission" date="2017-04" db="EMBL/GenBank/DDBJ databases">
        <authorList>
            <person name="Varghese N."/>
            <person name="Submissions S."/>
        </authorList>
    </citation>
    <scope>NUCLEOTIDE SEQUENCE [LARGE SCALE GENOMIC DNA]</scope>
    <source>
        <strain evidence="7 8">J12</strain>
    </source>
</reference>
<dbReference type="InterPro" id="IPR006059">
    <property type="entry name" value="SBP"/>
</dbReference>